<comment type="caution">
    <text evidence="5">The sequence shown here is derived from an EMBL/GenBank/DDBJ whole genome shotgun (WGS) entry which is preliminary data.</text>
</comment>
<protein>
    <submittedName>
        <fullName evidence="5">Chlorophyllase</fullName>
    </submittedName>
</protein>
<dbReference type="Gene3D" id="3.40.50.1820">
    <property type="entry name" value="alpha/beta hydrolase"/>
    <property type="match status" value="1"/>
</dbReference>
<keyword evidence="3" id="KW-0443">Lipid metabolism</keyword>
<evidence type="ECO:0000256" key="4">
    <source>
        <dbReference type="SAM" id="MobiDB-lite"/>
    </source>
</evidence>
<feature type="region of interest" description="Disordered" evidence="4">
    <location>
        <begin position="304"/>
        <end position="332"/>
    </location>
</feature>
<feature type="region of interest" description="Disordered" evidence="4">
    <location>
        <begin position="1"/>
        <end position="20"/>
    </location>
</feature>
<sequence length="332" mass="35289">MDTLDISRSSDTPPSPIVSVKPIVLPAPHHDGGLRVRVTAPVNGRGLPVVLLAHGFGSSLEGYGPLADHWAAHGFVTVQPTHLDSRTLGLAANDPRRPRIWRHRVEDMRVVLDHLDVLEAAVPGLRGRVDRERIAVAGHSFGGQTAGMLLGLRVGDPETGVAEDLSDPRVRAGVLLATAGSGGDSLTPYAAERLPWLRHPDFTRMTTPALVVAGDKDELPLTVRGPEWTTDPYTLGPGDKSLLTLFGAEHFLGGISGYEVAETTDENPARVALVQHVTTAYLRHALGLGDSDWAAARAELAEATHPLGRLESKGQSKDQAKGQSKGPAETPS</sequence>
<organism evidence="5 6">
    <name type="scientific">Streptomyces endophyticus</name>
    <dbReference type="NCBI Taxonomy" id="714166"/>
    <lineage>
        <taxon>Bacteria</taxon>
        <taxon>Bacillati</taxon>
        <taxon>Actinomycetota</taxon>
        <taxon>Actinomycetes</taxon>
        <taxon>Kitasatosporales</taxon>
        <taxon>Streptomycetaceae</taxon>
        <taxon>Streptomyces</taxon>
    </lineage>
</organism>
<gene>
    <name evidence="5" type="ORF">OKJ99_09670</name>
</gene>
<feature type="compositionally biased region" description="Polar residues" evidence="4">
    <location>
        <begin position="1"/>
        <end position="12"/>
    </location>
</feature>
<keyword evidence="6" id="KW-1185">Reference proteome</keyword>
<dbReference type="RefSeq" id="WP_326015446.1">
    <property type="nucleotide sequence ID" value="NZ_JAOZYC010000075.1"/>
</dbReference>
<reference evidence="5 6" key="1">
    <citation type="submission" date="2022-10" db="EMBL/GenBank/DDBJ databases">
        <authorList>
            <person name="Xie J."/>
            <person name="Shen N."/>
        </authorList>
    </citation>
    <scope>NUCLEOTIDE SEQUENCE [LARGE SCALE GENOMIC DNA]</scope>
    <source>
        <strain evidence="5 6">YIM65594</strain>
    </source>
</reference>
<accession>A0ABU6F192</accession>
<evidence type="ECO:0000256" key="3">
    <source>
        <dbReference type="ARBA" id="ARBA00023098"/>
    </source>
</evidence>
<dbReference type="PANTHER" id="PTHR10272:SF0">
    <property type="entry name" value="PLATELET-ACTIVATING FACTOR ACETYLHYDROLASE"/>
    <property type="match status" value="1"/>
</dbReference>
<keyword evidence="2" id="KW-0442">Lipid degradation</keyword>
<evidence type="ECO:0000256" key="1">
    <source>
        <dbReference type="ARBA" id="ARBA00022801"/>
    </source>
</evidence>
<keyword evidence="1" id="KW-0378">Hydrolase</keyword>
<dbReference type="PANTHER" id="PTHR10272">
    <property type="entry name" value="PLATELET-ACTIVATING FACTOR ACETYLHYDROLASE"/>
    <property type="match status" value="1"/>
</dbReference>
<dbReference type="SUPFAM" id="SSF53474">
    <property type="entry name" value="alpha/beta-Hydrolases"/>
    <property type="match status" value="1"/>
</dbReference>
<feature type="compositionally biased region" description="Basic and acidic residues" evidence="4">
    <location>
        <begin position="308"/>
        <end position="320"/>
    </location>
</feature>
<dbReference type="InterPro" id="IPR029058">
    <property type="entry name" value="AB_hydrolase_fold"/>
</dbReference>
<name>A0ABU6F192_9ACTN</name>
<evidence type="ECO:0000313" key="6">
    <source>
        <dbReference type="Proteomes" id="UP001354931"/>
    </source>
</evidence>
<evidence type="ECO:0000313" key="5">
    <source>
        <dbReference type="EMBL" id="MEB8337773.1"/>
    </source>
</evidence>
<evidence type="ECO:0000256" key="2">
    <source>
        <dbReference type="ARBA" id="ARBA00022963"/>
    </source>
</evidence>
<proteinExistence type="predicted"/>
<dbReference type="EMBL" id="JAOZYC010000075">
    <property type="protein sequence ID" value="MEB8337773.1"/>
    <property type="molecule type" value="Genomic_DNA"/>
</dbReference>
<dbReference type="InterPro" id="IPR017395">
    <property type="entry name" value="Chlorophyllase-like"/>
</dbReference>
<dbReference type="Pfam" id="PF07224">
    <property type="entry name" value="Chlorophyllase"/>
    <property type="match status" value="1"/>
</dbReference>
<dbReference type="Proteomes" id="UP001354931">
    <property type="component" value="Unassembled WGS sequence"/>
</dbReference>